<comment type="caution">
    <text evidence="1">The sequence shown here is derived from an EMBL/GenBank/DDBJ whole genome shotgun (WGS) entry which is preliminary data.</text>
</comment>
<dbReference type="EMBL" id="BONJ01000022">
    <property type="protein sequence ID" value="GIG15763.1"/>
    <property type="molecule type" value="Genomic_DNA"/>
</dbReference>
<accession>A0A8J3LCS2</accession>
<dbReference type="RefSeq" id="WP_166383867.1">
    <property type="nucleotide sequence ID" value="NZ_BAAATT010000006.1"/>
</dbReference>
<dbReference type="Proteomes" id="UP000660339">
    <property type="component" value="Unassembled WGS sequence"/>
</dbReference>
<organism evidence="1 2">
    <name type="scientific">Catellatospora methionotrophica</name>
    <dbReference type="NCBI Taxonomy" id="121620"/>
    <lineage>
        <taxon>Bacteria</taxon>
        <taxon>Bacillati</taxon>
        <taxon>Actinomycetota</taxon>
        <taxon>Actinomycetes</taxon>
        <taxon>Micromonosporales</taxon>
        <taxon>Micromonosporaceae</taxon>
        <taxon>Catellatospora</taxon>
    </lineage>
</organism>
<gene>
    <name evidence="1" type="ORF">Cme02nite_40950</name>
</gene>
<evidence type="ECO:0000313" key="1">
    <source>
        <dbReference type="EMBL" id="GIG15763.1"/>
    </source>
</evidence>
<sequence>MTSSLSLSVEDLRVIVRVDGEDLSRADGNGGPDPWHVLVPVNRFTATGEVTSATIACCPSCGPGCYTIDAHIRREGDTVHWEWGEWRNGAWTGERRTALFDAATYDAEAARIGADHRWETAERRAGRIILTGLALPSGIAGVRISVGRPGELDVWLEEPDEYQIFVTVPWDVELPDESADRARALLAGPAARWPASWHSVKGREDPPSCAGPAWRRLEL</sequence>
<protein>
    <submittedName>
        <fullName evidence="1">Uncharacterized protein</fullName>
    </submittedName>
</protein>
<proteinExistence type="predicted"/>
<name>A0A8J3LCS2_9ACTN</name>
<evidence type="ECO:0000313" key="2">
    <source>
        <dbReference type="Proteomes" id="UP000660339"/>
    </source>
</evidence>
<keyword evidence="2" id="KW-1185">Reference proteome</keyword>
<reference evidence="1" key="1">
    <citation type="submission" date="2021-01" db="EMBL/GenBank/DDBJ databases">
        <title>Whole genome shotgun sequence of Catellatospora methionotrophica NBRC 14553.</title>
        <authorList>
            <person name="Komaki H."/>
            <person name="Tamura T."/>
        </authorList>
    </citation>
    <scope>NUCLEOTIDE SEQUENCE</scope>
    <source>
        <strain evidence="1">NBRC 14553</strain>
    </source>
</reference>
<dbReference type="AlphaFoldDB" id="A0A8J3LCS2"/>